<dbReference type="EMBL" id="CP069105">
    <property type="protein sequence ID" value="QSS55705.1"/>
    <property type="molecule type" value="Genomic_DNA"/>
</dbReference>
<name>A0A8A1LRF6_AJEC8</name>
<sequence>MSHSGKGIQEPVSQLDRLAVFRLFSSVRASIEGSGCRNPHTSCACVLRSVIVTIGEFQGAY</sequence>
<reference evidence="1" key="1">
    <citation type="submission" date="2021-01" db="EMBL/GenBank/DDBJ databases">
        <title>Chromosome-level genome assembly of a human fungal pathogen reveals clustering of transcriptionally co-regulated genes.</title>
        <authorList>
            <person name="Voorhies M."/>
            <person name="Cohen S."/>
            <person name="Shea T.P."/>
            <person name="Petrus S."/>
            <person name="Munoz J.F."/>
            <person name="Poplawski S."/>
            <person name="Goldman W.E."/>
            <person name="Michael T."/>
            <person name="Cuomo C.A."/>
            <person name="Sil A."/>
            <person name="Beyhan S."/>
        </authorList>
    </citation>
    <scope>NUCLEOTIDE SEQUENCE</scope>
    <source>
        <strain evidence="1">H88</strain>
    </source>
</reference>
<gene>
    <name evidence="1" type="primary">ARG7</name>
    <name evidence="1" type="ORF">I7I53_03667</name>
</gene>
<protein>
    <submittedName>
        <fullName evidence="1">Arginine biosynthesis ArgJ</fullName>
    </submittedName>
</protein>
<proteinExistence type="predicted"/>
<dbReference type="VEuPathDB" id="FungiDB:I7I53_03667"/>
<evidence type="ECO:0000313" key="2">
    <source>
        <dbReference type="Proteomes" id="UP000663419"/>
    </source>
</evidence>
<dbReference type="AlphaFoldDB" id="A0A8A1LRF6"/>
<evidence type="ECO:0000313" key="1">
    <source>
        <dbReference type="EMBL" id="QSS55705.1"/>
    </source>
</evidence>
<accession>A0A8A1LRF6</accession>
<organism evidence="1 2">
    <name type="scientific">Ajellomyces capsulatus (strain H88)</name>
    <name type="common">Darling's disease fungus</name>
    <name type="synonym">Histoplasma capsulatum</name>
    <dbReference type="NCBI Taxonomy" id="544711"/>
    <lineage>
        <taxon>Eukaryota</taxon>
        <taxon>Fungi</taxon>
        <taxon>Dikarya</taxon>
        <taxon>Ascomycota</taxon>
        <taxon>Pezizomycotina</taxon>
        <taxon>Eurotiomycetes</taxon>
        <taxon>Eurotiomycetidae</taxon>
        <taxon>Onygenales</taxon>
        <taxon>Ajellomycetaceae</taxon>
        <taxon>Histoplasma</taxon>
    </lineage>
</organism>
<dbReference type="Proteomes" id="UP000663419">
    <property type="component" value="Chromosome 4"/>
</dbReference>